<dbReference type="STRING" id="525146.Ddes_0073"/>
<gene>
    <name evidence="1" type="ordered locus">Ddes_0073</name>
</gene>
<keyword evidence="1" id="KW-0808">Transferase</keyword>
<dbReference type="PANTHER" id="PTHR35276">
    <property type="entry name" value="S-ADENOSYL-L-METHIONINE-DEPENDENT METHYLTRANSFERASES SUPERFAMILY PROTEIN"/>
    <property type="match status" value="1"/>
</dbReference>
<dbReference type="KEGG" id="dds:Ddes_0073"/>
<keyword evidence="1" id="KW-0489">Methyltransferase</keyword>
<reference evidence="1" key="1">
    <citation type="submission" date="2009-01" db="EMBL/GenBank/DDBJ databases">
        <title>Complete sequence of Desulfovibrio desulfuricans subsp. desulfuricans str. ATCC 27774.</title>
        <authorList>
            <consortium name="US DOE Joint Genome Institute"/>
            <person name="Lucas S."/>
            <person name="Copeland A."/>
            <person name="Lapidus A."/>
            <person name="Glavina del Rio T."/>
            <person name="Tice H."/>
            <person name="Bruce D."/>
            <person name="Goodwin L."/>
            <person name="Pitluck S."/>
            <person name="Sims D."/>
            <person name="Lu M."/>
            <person name="Kiss H."/>
            <person name="Meineke L."/>
            <person name="Brettin T."/>
            <person name="Detter J.C."/>
            <person name="Han C."/>
            <person name="Larimer F."/>
            <person name="Land M."/>
            <person name="Hauser L."/>
            <person name="Kyrpides N."/>
            <person name="Ovchinnikova G."/>
            <person name="Hazen T.C."/>
        </authorList>
    </citation>
    <scope>NUCLEOTIDE SEQUENCE [LARGE SCALE GENOMIC DNA]</scope>
    <source>
        <strain evidence="1">ATCC 27774</strain>
    </source>
</reference>
<evidence type="ECO:0000313" key="1">
    <source>
        <dbReference type="EMBL" id="ACL47993.1"/>
    </source>
</evidence>
<proteinExistence type="predicted"/>
<organism evidence="1">
    <name type="scientific">Desulfovibrio desulfuricans (strain ATCC 27774 / DSM 6949 / MB)</name>
    <dbReference type="NCBI Taxonomy" id="525146"/>
    <lineage>
        <taxon>Bacteria</taxon>
        <taxon>Pseudomonadati</taxon>
        <taxon>Thermodesulfobacteriota</taxon>
        <taxon>Desulfovibrionia</taxon>
        <taxon>Desulfovibrionales</taxon>
        <taxon>Desulfovibrionaceae</taxon>
        <taxon>Desulfovibrio</taxon>
    </lineage>
</organism>
<dbReference type="Pfam" id="PF06962">
    <property type="entry name" value="rRNA_methylase"/>
    <property type="match status" value="1"/>
</dbReference>
<dbReference type="GO" id="GO:0008168">
    <property type="term" value="F:methyltransferase activity"/>
    <property type="evidence" value="ECO:0007669"/>
    <property type="project" value="UniProtKB-KW"/>
</dbReference>
<dbReference type="PANTHER" id="PTHR35276:SF1">
    <property type="entry name" value="TRNA (MNM(5)S(2)U34)-METHYLTRANSFERASE, CHLOROPLASTIC"/>
    <property type="match status" value="1"/>
</dbReference>
<dbReference type="EMBL" id="CP001358">
    <property type="protein sequence ID" value="ACL47993.1"/>
    <property type="molecule type" value="Genomic_DNA"/>
</dbReference>
<accession>B8J1Z8</accession>
<dbReference type="SUPFAM" id="SSF53335">
    <property type="entry name" value="S-adenosyl-L-methionine-dependent methyltransferases"/>
    <property type="match status" value="1"/>
</dbReference>
<sequence length="225" mass="23220">MRRLSLLEHLAHAALERALVTCAADASSVPHGGQGAQAAVGAAPGLLLVDATAGNGHDSLFLLGAAPRNALLLAMDVQAQAVAATGALLAAHGFAHAARVLHTGHECLADVLAALAPEDRQRPLACVVFNLGWLPGGNKDLVTTPATSLPALEAALEALAPGGCISLHCYTGHEGGAEEAAALEAWVRSLPPRRWRVLALADANRERAAESLLLVERLPVRKNRA</sequence>
<dbReference type="HOGENOM" id="CLU_079190_1_0_7"/>
<dbReference type="InterPro" id="IPR010719">
    <property type="entry name" value="MnmM_MeTrfase"/>
</dbReference>
<protein>
    <submittedName>
        <fullName evidence="1">Putative rRNA methylase</fullName>
    </submittedName>
</protein>
<dbReference type="InterPro" id="IPR029063">
    <property type="entry name" value="SAM-dependent_MTases_sf"/>
</dbReference>
<dbReference type="Gene3D" id="3.40.50.150">
    <property type="entry name" value="Vaccinia Virus protein VP39"/>
    <property type="match status" value="1"/>
</dbReference>
<dbReference type="eggNOG" id="COG2518">
    <property type="taxonomic scope" value="Bacteria"/>
</dbReference>
<name>B8J1Z8_DESDA</name>
<dbReference type="GO" id="GO:0032259">
    <property type="term" value="P:methylation"/>
    <property type="evidence" value="ECO:0007669"/>
    <property type="project" value="UniProtKB-KW"/>
</dbReference>
<dbReference type="AlphaFoldDB" id="B8J1Z8"/>